<evidence type="ECO:0000313" key="2">
    <source>
        <dbReference type="EMBL" id="KAK4797325.1"/>
    </source>
</evidence>
<protein>
    <submittedName>
        <fullName evidence="2">Uncharacterized protein</fullName>
    </submittedName>
</protein>
<comment type="caution">
    <text evidence="2">The sequence shown here is derived from an EMBL/GenBank/DDBJ whole genome shotgun (WGS) entry which is preliminary data.</text>
</comment>
<evidence type="ECO:0000256" key="1">
    <source>
        <dbReference type="SAM" id="MobiDB-lite"/>
    </source>
</evidence>
<feature type="compositionally biased region" description="Low complexity" evidence="1">
    <location>
        <begin position="46"/>
        <end position="55"/>
    </location>
</feature>
<organism evidence="2 3">
    <name type="scientific">Trapa natans</name>
    <name type="common">Water chestnut</name>
    <dbReference type="NCBI Taxonomy" id="22666"/>
    <lineage>
        <taxon>Eukaryota</taxon>
        <taxon>Viridiplantae</taxon>
        <taxon>Streptophyta</taxon>
        <taxon>Embryophyta</taxon>
        <taxon>Tracheophyta</taxon>
        <taxon>Spermatophyta</taxon>
        <taxon>Magnoliopsida</taxon>
        <taxon>eudicotyledons</taxon>
        <taxon>Gunneridae</taxon>
        <taxon>Pentapetalae</taxon>
        <taxon>rosids</taxon>
        <taxon>malvids</taxon>
        <taxon>Myrtales</taxon>
        <taxon>Lythraceae</taxon>
        <taxon>Trapa</taxon>
    </lineage>
</organism>
<dbReference type="EMBL" id="JAXQNO010000006">
    <property type="protein sequence ID" value="KAK4797325.1"/>
    <property type="molecule type" value="Genomic_DNA"/>
</dbReference>
<reference evidence="2 3" key="1">
    <citation type="journal article" date="2023" name="Hortic Res">
        <title>Pangenome of water caltrop reveals structural variations and asymmetric subgenome divergence after allopolyploidization.</title>
        <authorList>
            <person name="Zhang X."/>
            <person name="Chen Y."/>
            <person name="Wang L."/>
            <person name="Yuan Y."/>
            <person name="Fang M."/>
            <person name="Shi L."/>
            <person name="Lu R."/>
            <person name="Comes H.P."/>
            <person name="Ma Y."/>
            <person name="Chen Y."/>
            <person name="Huang G."/>
            <person name="Zhou Y."/>
            <person name="Zheng Z."/>
            <person name="Qiu Y."/>
        </authorList>
    </citation>
    <scope>NUCLEOTIDE SEQUENCE [LARGE SCALE GENOMIC DNA]</scope>
    <source>
        <strain evidence="2">F231</strain>
    </source>
</reference>
<accession>A0AAN7M1M1</accession>
<proteinExistence type="predicted"/>
<dbReference type="AlphaFoldDB" id="A0AAN7M1M1"/>
<evidence type="ECO:0000313" key="3">
    <source>
        <dbReference type="Proteomes" id="UP001346149"/>
    </source>
</evidence>
<name>A0AAN7M1M1_TRANT</name>
<dbReference type="Proteomes" id="UP001346149">
    <property type="component" value="Unassembled WGS sequence"/>
</dbReference>
<gene>
    <name evidence="2" type="ORF">SAY86_029651</name>
</gene>
<keyword evidence="3" id="KW-1185">Reference proteome</keyword>
<sequence>MENSYSPFPKITIKKPYRNSSHPQPPPNEQYPHYYHRRHPPILPNPSSSSSPSSSFIYGHQRPSSILHHYFQYSPQGFMVNPLFNQSVSQPFWLGPVVQNPMPYSAQTIHQSFPDGFTRSISDYTNSSSNVVATSMERTAAAAASNAWTTKIARSKRKMAMQKGLNLNTGSSSGDLSAPSPHSYYEEPEIIASMHEIDESSIRDKSKDPYDLIIAYNKVDQEQEKNDQNMNKKFCIKFFFDFFIAIKEILLLISLLLSTETQSDTKEGIEELVGL</sequence>
<feature type="region of interest" description="Disordered" evidence="1">
    <location>
        <begin position="1"/>
        <end position="57"/>
    </location>
</feature>